<evidence type="ECO:0000256" key="1">
    <source>
        <dbReference type="ARBA" id="ARBA00022676"/>
    </source>
</evidence>
<organism evidence="3 4">
    <name type="scientific">Agaricicola taiwanensis</name>
    <dbReference type="NCBI Taxonomy" id="591372"/>
    <lineage>
        <taxon>Bacteria</taxon>
        <taxon>Pseudomonadati</taxon>
        <taxon>Pseudomonadota</taxon>
        <taxon>Alphaproteobacteria</taxon>
        <taxon>Rhodobacterales</taxon>
        <taxon>Paracoccaceae</taxon>
        <taxon>Agaricicola</taxon>
    </lineage>
</organism>
<keyword evidence="4" id="KW-1185">Reference proteome</keyword>
<accession>A0A8J3DZS5</accession>
<comment type="caution">
    <text evidence="3">The sequence shown here is derived from an EMBL/GenBank/DDBJ whole genome shotgun (WGS) entry which is preliminary data.</text>
</comment>
<reference evidence="3" key="2">
    <citation type="submission" date="2020-09" db="EMBL/GenBank/DDBJ databases">
        <authorList>
            <person name="Sun Q."/>
            <person name="Sedlacek I."/>
        </authorList>
    </citation>
    <scope>NUCLEOTIDE SEQUENCE</scope>
    <source>
        <strain evidence="3">CCM 7684</strain>
    </source>
</reference>
<keyword evidence="2 3" id="KW-0808">Transferase</keyword>
<dbReference type="PANTHER" id="PTHR34136">
    <property type="match status" value="1"/>
</dbReference>
<name>A0A8J3DZS5_9RHOB</name>
<dbReference type="GO" id="GO:0016758">
    <property type="term" value="F:hexosyltransferase activity"/>
    <property type="evidence" value="ECO:0007669"/>
    <property type="project" value="TreeGrafter"/>
</dbReference>
<dbReference type="EMBL" id="BMCP01000003">
    <property type="protein sequence ID" value="GGE48865.1"/>
    <property type="molecule type" value="Genomic_DNA"/>
</dbReference>
<evidence type="ECO:0000313" key="3">
    <source>
        <dbReference type="EMBL" id="GGE48865.1"/>
    </source>
</evidence>
<dbReference type="Proteomes" id="UP000602745">
    <property type="component" value="Unassembled WGS sequence"/>
</dbReference>
<proteinExistence type="predicted"/>
<dbReference type="AlphaFoldDB" id="A0A8J3DZS5"/>
<dbReference type="PANTHER" id="PTHR34136:SF1">
    <property type="entry name" value="UDP-N-ACETYL-D-MANNOSAMINURONIC ACID TRANSFERASE"/>
    <property type="match status" value="1"/>
</dbReference>
<keyword evidence="1" id="KW-0328">Glycosyltransferase</keyword>
<gene>
    <name evidence="3" type="ORF">GCM10007276_27540</name>
</gene>
<dbReference type="NCBIfam" id="TIGR00696">
    <property type="entry name" value="wecG_tagA_cpsF"/>
    <property type="match status" value="1"/>
</dbReference>
<sequence>MSHAEAVARVLAAVDRVRIGGLDVAVLTRADTAELTVSLAMAQRGQGGSCLFFTTVNGQVISECADLNVRDLYRQADIISPDGMSTVWASKLLCPKALPERVATTDAFHDAALLAQERGASFYFLGATEEMNAKAVERAQQLYPGLRIAGRRNGYIKPNEEDAVVEEINAAEPDILWIGMGVPRQQRFVVRHRARLDKVGLVKTCGGLFDFLSGKNTRAPEWMQRNGLEWVYRMALEPRRLFWRYLVSNPHSIWLMATQSGAAETDASEGKASA</sequence>
<dbReference type="Pfam" id="PF03808">
    <property type="entry name" value="Glyco_tran_WecG"/>
    <property type="match status" value="1"/>
</dbReference>
<dbReference type="InterPro" id="IPR004629">
    <property type="entry name" value="WecG_TagA_CpsF"/>
</dbReference>
<protein>
    <submittedName>
        <fullName evidence="3">UDP-hexose transferase</fullName>
    </submittedName>
</protein>
<evidence type="ECO:0000256" key="2">
    <source>
        <dbReference type="ARBA" id="ARBA00022679"/>
    </source>
</evidence>
<dbReference type="CDD" id="cd06533">
    <property type="entry name" value="Glyco_transf_WecG_TagA"/>
    <property type="match status" value="1"/>
</dbReference>
<evidence type="ECO:0000313" key="4">
    <source>
        <dbReference type="Proteomes" id="UP000602745"/>
    </source>
</evidence>
<reference evidence="3" key="1">
    <citation type="journal article" date="2014" name="Int. J. Syst. Evol. Microbiol.">
        <title>Complete genome sequence of Corynebacterium casei LMG S-19264T (=DSM 44701T), isolated from a smear-ripened cheese.</title>
        <authorList>
            <consortium name="US DOE Joint Genome Institute (JGI-PGF)"/>
            <person name="Walter F."/>
            <person name="Albersmeier A."/>
            <person name="Kalinowski J."/>
            <person name="Ruckert C."/>
        </authorList>
    </citation>
    <scope>NUCLEOTIDE SEQUENCE</scope>
    <source>
        <strain evidence="3">CCM 7684</strain>
    </source>
</reference>